<dbReference type="EMBL" id="WIBF01000008">
    <property type="protein sequence ID" value="MQQ09358.1"/>
    <property type="molecule type" value="Genomic_DNA"/>
</dbReference>
<sequence length="146" mass="16308">MIFLGQIFYGSTLLVACALLHVVILAGSIQIIVSLTQKLEHAHHLLRENVILAVGVMLMVLAHAFEIWLWALSFMWTGAVQEFETSFYFSLVTYTTLGYGDITLEQGHRIYGTFASITGLLCFGISTAFLLGIIVRLFPNIQQDPR</sequence>
<accession>A0A843YHR4</accession>
<name>A0A843YHR4_9RHOB</name>
<keyword evidence="3" id="KW-0813">Transport</keyword>
<dbReference type="AlphaFoldDB" id="A0A843YHR4"/>
<evidence type="ECO:0000259" key="2">
    <source>
        <dbReference type="Pfam" id="PF07885"/>
    </source>
</evidence>
<feature type="transmembrane region" description="Helical" evidence="1">
    <location>
        <begin position="114"/>
        <end position="138"/>
    </location>
</feature>
<feature type="domain" description="Potassium channel" evidence="2">
    <location>
        <begin position="69"/>
        <end position="132"/>
    </location>
</feature>
<gene>
    <name evidence="3" type="ORF">GFB49_12900</name>
</gene>
<dbReference type="Pfam" id="PF07885">
    <property type="entry name" value="Ion_trans_2"/>
    <property type="match status" value="1"/>
</dbReference>
<dbReference type="RefSeq" id="WP_153216310.1">
    <property type="nucleotide sequence ID" value="NZ_WIBF01000008.1"/>
</dbReference>
<proteinExistence type="predicted"/>
<dbReference type="Proteomes" id="UP000444174">
    <property type="component" value="Unassembled WGS sequence"/>
</dbReference>
<feature type="transmembrane region" description="Helical" evidence="1">
    <location>
        <begin position="50"/>
        <end position="71"/>
    </location>
</feature>
<keyword evidence="1" id="KW-1133">Transmembrane helix</keyword>
<feature type="transmembrane region" description="Helical" evidence="1">
    <location>
        <begin position="6"/>
        <end position="29"/>
    </location>
</feature>
<evidence type="ECO:0000313" key="4">
    <source>
        <dbReference type="Proteomes" id="UP000444174"/>
    </source>
</evidence>
<organism evidence="3 4">
    <name type="scientific">Tritonibacter litoralis</name>
    <dbReference type="NCBI Taxonomy" id="2662264"/>
    <lineage>
        <taxon>Bacteria</taxon>
        <taxon>Pseudomonadati</taxon>
        <taxon>Pseudomonadota</taxon>
        <taxon>Alphaproteobacteria</taxon>
        <taxon>Rhodobacterales</taxon>
        <taxon>Paracoccaceae</taxon>
        <taxon>Tritonibacter</taxon>
    </lineage>
</organism>
<evidence type="ECO:0000313" key="3">
    <source>
        <dbReference type="EMBL" id="MQQ09358.1"/>
    </source>
</evidence>
<dbReference type="GO" id="GO:0034220">
    <property type="term" value="P:monoatomic ion transmembrane transport"/>
    <property type="evidence" value="ECO:0007669"/>
    <property type="project" value="UniProtKB-KW"/>
</dbReference>
<keyword evidence="3" id="KW-0406">Ion transport</keyword>
<evidence type="ECO:0000256" key="1">
    <source>
        <dbReference type="SAM" id="Phobius"/>
    </source>
</evidence>
<protein>
    <submittedName>
        <fullName evidence="3">Two pore domain potassium channel family protein</fullName>
    </submittedName>
</protein>
<keyword evidence="3" id="KW-0407">Ion channel</keyword>
<keyword evidence="1" id="KW-0812">Transmembrane</keyword>
<dbReference type="InterPro" id="IPR013099">
    <property type="entry name" value="K_chnl_dom"/>
</dbReference>
<reference evidence="3 4" key="1">
    <citation type="submission" date="2019-10" db="EMBL/GenBank/DDBJ databases">
        <title>Epibacterium sp. nov., isolated from seawater.</title>
        <authorList>
            <person name="Zhang X."/>
            <person name="Li N."/>
        </authorList>
    </citation>
    <scope>NUCLEOTIDE SEQUENCE [LARGE SCALE GENOMIC DNA]</scope>
    <source>
        <strain evidence="3 4">SM1979</strain>
    </source>
</reference>
<keyword evidence="1" id="KW-0472">Membrane</keyword>
<dbReference type="Gene3D" id="1.10.287.70">
    <property type="match status" value="1"/>
</dbReference>
<comment type="caution">
    <text evidence="3">The sequence shown here is derived from an EMBL/GenBank/DDBJ whole genome shotgun (WGS) entry which is preliminary data.</text>
</comment>
<dbReference type="SUPFAM" id="SSF81324">
    <property type="entry name" value="Voltage-gated potassium channels"/>
    <property type="match status" value="1"/>
</dbReference>
<keyword evidence="4" id="KW-1185">Reference proteome</keyword>